<sequence>MFLSPLLSSRFSRYRYFLAFAILALLSACGADDSLDTADPGARTVPQSVTVATGTRMNALSWRGVSGARGYTVYWATEPGVTPASGTAIDTQQPYFEHRGLANDTTYFYVVTSDTAFGQSAPSAVVEGTPRAVRPAAPGDLALQAGDGRITLRWDAVPGATHYTLYWQDSAGVSTEEGTRIAQVVSPFVHPGLENGRDYFYRLVAENAHGVSEASEEQSAVPLPPLPTAPRITQAEVAAGQVTLHWQHTGVASHYELLWGSSDPLDDANGDTLSLTQVTSPYTHAPLLDGQTYYYRVRTYKGDQVSALSNLVQVTPPGEASVAEPGPVPTVPIDLTVSLENGQLSLDWPPVEGALAYSLYWTNAETGEVTASDARITQIQPPYTHNPLSNGSLYRYRLSALNDHGESALSTEVNGVPQVVVPGVPAGVQALAGDASVLVRWDPVQGATGYTLTVNEQVIENVHSPHRIIDLSNATTYQIQLQAQNAGGLSEPSAPVSATPQEPVPNTPGDLVARPGNASVLLQWAAAVPQNADDPAEAVTGYRVYTATRPGVRPDNATRIDATPTRRDDGRWQLHHTGLQNGQRYYYVITATTNNVEGPASAQVEALSSGGVVPAQPQGVQGSTGDGQNTLQWQAVVDAERYTVQWSTQADMSEPQG</sequence>
<dbReference type="PROSITE" id="PS50853">
    <property type="entry name" value="FN3"/>
    <property type="match status" value="5"/>
</dbReference>
<gene>
    <name evidence="3" type="ORF">MNBD_GAMMA20-600</name>
</gene>
<dbReference type="InterPro" id="IPR036116">
    <property type="entry name" value="FN3_sf"/>
</dbReference>
<feature type="domain" description="Fibronectin type-III" evidence="2">
    <location>
        <begin position="328"/>
        <end position="420"/>
    </location>
</feature>
<name>A0A3B1AHJ0_9ZZZZ</name>
<feature type="domain" description="Fibronectin type-III" evidence="2">
    <location>
        <begin position="421"/>
        <end position="503"/>
    </location>
</feature>
<organism evidence="3">
    <name type="scientific">hydrothermal vent metagenome</name>
    <dbReference type="NCBI Taxonomy" id="652676"/>
    <lineage>
        <taxon>unclassified sequences</taxon>
        <taxon>metagenomes</taxon>
        <taxon>ecological metagenomes</taxon>
    </lineage>
</organism>
<dbReference type="CDD" id="cd00063">
    <property type="entry name" value="FN3"/>
    <property type="match status" value="4"/>
</dbReference>
<dbReference type="InterPro" id="IPR013783">
    <property type="entry name" value="Ig-like_fold"/>
</dbReference>
<feature type="domain" description="Fibronectin type-III" evidence="2">
    <location>
        <begin position="226"/>
        <end position="319"/>
    </location>
</feature>
<evidence type="ECO:0000313" key="3">
    <source>
        <dbReference type="EMBL" id="VAW99353.1"/>
    </source>
</evidence>
<evidence type="ECO:0000259" key="2">
    <source>
        <dbReference type="PROSITE" id="PS50853"/>
    </source>
</evidence>
<feature type="region of interest" description="Disordered" evidence="1">
    <location>
        <begin position="484"/>
        <end position="503"/>
    </location>
</feature>
<protein>
    <recommendedName>
        <fullName evidence="2">Fibronectin type-III domain-containing protein</fullName>
    </recommendedName>
</protein>
<feature type="non-terminal residue" evidence="3">
    <location>
        <position position="657"/>
    </location>
</feature>
<reference evidence="3" key="1">
    <citation type="submission" date="2018-06" db="EMBL/GenBank/DDBJ databases">
        <authorList>
            <person name="Zhirakovskaya E."/>
        </authorList>
    </citation>
    <scope>NUCLEOTIDE SEQUENCE</scope>
</reference>
<dbReference type="AlphaFoldDB" id="A0A3B1AHJ0"/>
<dbReference type="PANTHER" id="PTHR47135:SF3">
    <property type="entry name" value="FIBRONECTIN TYPE-III DOMAIN-CONTAINING PROTEIN"/>
    <property type="match status" value="1"/>
</dbReference>
<dbReference type="SMART" id="SM00060">
    <property type="entry name" value="FN3"/>
    <property type="match status" value="6"/>
</dbReference>
<feature type="domain" description="Fibronectin type-III" evidence="2">
    <location>
        <begin position="134"/>
        <end position="225"/>
    </location>
</feature>
<dbReference type="PANTHER" id="PTHR47135">
    <property type="entry name" value="FIBRONECTIN TYPE III DOMAIN-CONTAINING PROTEIN 7"/>
    <property type="match status" value="1"/>
</dbReference>
<evidence type="ECO:0000256" key="1">
    <source>
        <dbReference type="SAM" id="MobiDB-lite"/>
    </source>
</evidence>
<dbReference type="InterPro" id="IPR003961">
    <property type="entry name" value="FN3_dom"/>
</dbReference>
<dbReference type="EMBL" id="UOFU01000168">
    <property type="protein sequence ID" value="VAW99353.1"/>
    <property type="molecule type" value="Genomic_DNA"/>
</dbReference>
<dbReference type="Gene3D" id="2.60.40.10">
    <property type="entry name" value="Immunoglobulins"/>
    <property type="match status" value="6"/>
</dbReference>
<accession>A0A3B1AHJ0</accession>
<feature type="domain" description="Fibronectin type-III" evidence="2">
    <location>
        <begin position="42"/>
        <end position="133"/>
    </location>
</feature>
<proteinExistence type="predicted"/>
<dbReference type="Pfam" id="PF00041">
    <property type="entry name" value="fn3"/>
    <property type="match status" value="1"/>
</dbReference>
<dbReference type="SUPFAM" id="SSF49265">
    <property type="entry name" value="Fibronectin type III"/>
    <property type="match status" value="4"/>
</dbReference>